<dbReference type="PANTHER" id="PTHR31640:SF1">
    <property type="entry name" value="BRIDGE-LIKE LIPID TRANSFER PROTEIN FAMILY MEMBER 1"/>
    <property type="match status" value="1"/>
</dbReference>
<gene>
    <name evidence="1" type="primary">ORF223478</name>
</gene>
<sequence length="70" mass="7924">ENAHIAFCGELFDLCVTFPFSDFMPETVPINLVIKGDTVFCRLHLPESNTMRHALLAMSENIRIVDREGT</sequence>
<reference evidence="1" key="1">
    <citation type="submission" date="2014-12" db="EMBL/GenBank/DDBJ databases">
        <title>Insight into the proteome of Arion vulgaris.</title>
        <authorList>
            <person name="Aradska J."/>
            <person name="Bulat T."/>
            <person name="Smidak R."/>
            <person name="Sarate P."/>
            <person name="Gangsoo J."/>
            <person name="Sialana F."/>
            <person name="Bilban M."/>
            <person name="Lubec G."/>
        </authorList>
    </citation>
    <scope>NUCLEOTIDE SEQUENCE</scope>
    <source>
        <tissue evidence="1">Skin</tissue>
    </source>
</reference>
<dbReference type="EMBL" id="HACG01053476">
    <property type="protein sequence ID" value="CEL00347.1"/>
    <property type="molecule type" value="Transcribed_RNA"/>
</dbReference>
<protein>
    <recommendedName>
        <fullName evidence="2">Galectin</fullName>
    </recommendedName>
</protein>
<organism evidence="1">
    <name type="scientific">Arion vulgaris</name>
    <dbReference type="NCBI Taxonomy" id="1028688"/>
    <lineage>
        <taxon>Eukaryota</taxon>
        <taxon>Metazoa</taxon>
        <taxon>Spiralia</taxon>
        <taxon>Lophotrochozoa</taxon>
        <taxon>Mollusca</taxon>
        <taxon>Gastropoda</taxon>
        <taxon>Heterobranchia</taxon>
        <taxon>Euthyneura</taxon>
        <taxon>Panpulmonata</taxon>
        <taxon>Eupulmonata</taxon>
        <taxon>Stylommatophora</taxon>
        <taxon>Helicina</taxon>
        <taxon>Arionoidea</taxon>
        <taxon>Arionidae</taxon>
        <taxon>Arion</taxon>
    </lineage>
</organism>
<feature type="non-terminal residue" evidence="1">
    <location>
        <position position="70"/>
    </location>
</feature>
<dbReference type="GO" id="GO:0098793">
    <property type="term" value="C:presynapse"/>
    <property type="evidence" value="ECO:0007669"/>
    <property type="project" value="GOC"/>
</dbReference>
<proteinExistence type="predicted"/>
<dbReference type="PANTHER" id="PTHR31640">
    <property type="entry name" value="TRANSMEMBRANE PROTEIN KIAA1109"/>
    <property type="match status" value="1"/>
</dbReference>
<feature type="non-terminal residue" evidence="1">
    <location>
        <position position="1"/>
    </location>
</feature>
<evidence type="ECO:0000313" key="1">
    <source>
        <dbReference type="EMBL" id="CEL00347.1"/>
    </source>
</evidence>
<dbReference type="AlphaFoldDB" id="A0A0B7C596"/>
<dbReference type="InterPro" id="IPR033616">
    <property type="entry name" value="BLTP1"/>
</dbReference>
<dbReference type="GO" id="GO:0048488">
    <property type="term" value="P:synaptic vesicle endocytosis"/>
    <property type="evidence" value="ECO:0007669"/>
    <property type="project" value="TreeGrafter"/>
</dbReference>
<name>A0A0B7C596_9EUPU</name>
<evidence type="ECO:0008006" key="2">
    <source>
        <dbReference type="Google" id="ProtNLM"/>
    </source>
</evidence>
<accession>A0A0B7C596</accession>